<feature type="region of interest" description="Disordered" evidence="1">
    <location>
        <begin position="150"/>
        <end position="169"/>
    </location>
</feature>
<proteinExistence type="predicted"/>
<organism evidence="2 3">
    <name type="scientific">Fusarium gaditjirri</name>
    <dbReference type="NCBI Taxonomy" id="282569"/>
    <lineage>
        <taxon>Eukaryota</taxon>
        <taxon>Fungi</taxon>
        <taxon>Dikarya</taxon>
        <taxon>Ascomycota</taxon>
        <taxon>Pezizomycotina</taxon>
        <taxon>Sordariomycetes</taxon>
        <taxon>Hypocreomycetidae</taxon>
        <taxon>Hypocreales</taxon>
        <taxon>Nectriaceae</taxon>
        <taxon>Fusarium</taxon>
        <taxon>Fusarium nisikadoi species complex</taxon>
    </lineage>
</organism>
<evidence type="ECO:0000313" key="3">
    <source>
        <dbReference type="Proteomes" id="UP000604273"/>
    </source>
</evidence>
<dbReference type="AlphaFoldDB" id="A0A8H4TKS6"/>
<dbReference type="OrthoDB" id="1681166at2759"/>
<protein>
    <submittedName>
        <fullName evidence="2">Uncharacterized protein</fullName>
    </submittedName>
</protein>
<gene>
    <name evidence="2" type="ORF">FGADI_1495</name>
</gene>
<name>A0A8H4TKS6_9HYPO</name>
<comment type="caution">
    <text evidence="2">The sequence shown here is derived from an EMBL/GenBank/DDBJ whole genome shotgun (WGS) entry which is preliminary data.</text>
</comment>
<accession>A0A8H4TKS6</accession>
<keyword evidence="3" id="KW-1185">Reference proteome</keyword>
<dbReference type="Proteomes" id="UP000604273">
    <property type="component" value="Unassembled WGS sequence"/>
</dbReference>
<reference evidence="2" key="1">
    <citation type="journal article" date="2020" name="BMC Genomics">
        <title>Correction to: Identification and distribution of gene clusters required for synthesis of sphingolipid metabolism inhibitors in diverse species of the filamentous fungus Fusarium.</title>
        <authorList>
            <person name="Kim H.S."/>
            <person name="Lohmar J.M."/>
            <person name="Busman M."/>
            <person name="Brown D.W."/>
            <person name="Naumann T.A."/>
            <person name="Divon H.H."/>
            <person name="Lysoe E."/>
            <person name="Uhlig S."/>
            <person name="Proctor R.H."/>
        </authorList>
    </citation>
    <scope>NUCLEOTIDE SEQUENCE</scope>
    <source>
        <strain evidence="2">NRRL 45417</strain>
    </source>
</reference>
<feature type="compositionally biased region" description="Acidic residues" evidence="1">
    <location>
        <begin position="207"/>
        <end position="224"/>
    </location>
</feature>
<evidence type="ECO:0000256" key="1">
    <source>
        <dbReference type="SAM" id="MobiDB-lite"/>
    </source>
</evidence>
<feature type="region of interest" description="Disordered" evidence="1">
    <location>
        <begin position="1"/>
        <end position="46"/>
    </location>
</feature>
<feature type="compositionally biased region" description="Basic and acidic residues" evidence="1">
    <location>
        <begin position="225"/>
        <end position="236"/>
    </location>
</feature>
<dbReference type="EMBL" id="JABFAI010000030">
    <property type="protein sequence ID" value="KAF4959721.1"/>
    <property type="molecule type" value="Genomic_DNA"/>
</dbReference>
<feature type="region of interest" description="Disordered" evidence="1">
    <location>
        <begin position="203"/>
        <end position="236"/>
    </location>
</feature>
<evidence type="ECO:0000313" key="2">
    <source>
        <dbReference type="EMBL" id="KAF4959721.1"/>
    </source>
</evidence>
<sequence length="236" mass="25408">MSGTDRVPSPPEAVTASSVQGPDLEFSHNQTPDEENEAIENPMPPFEPLFTLLTNSTTNTTVHPRVHYVFSDDDPSILTTGAQDPSHRPLVVDLAPAPEGESNRWAVSWAASLTPDFAVTNSSLAVQQSEGEENGGAGALMLRVEGVEREPVEMRPESLPGSGSGAIGGEDVDVLAEEFRRRMGVLKKVVDEAEKRRLVIVQYEDTHDAEDDGAPDEAVVDYDEDKGKGKTKAGND</sequence>
<reference evidence="2" key="2">
    <citation type="submission" date="2020-05" db="EMBL/GenBank/DDBJ databases">
        <authorList>
            <person name="Kim H.-S."/>
            <person name="Proctor R.H."/>
            <person name="Brown D.W."/>
        </authorList>
    </citation>
    <scope>NUCLEOTIDE SEQUENCE</scope>
    <source>
        <strain evidence="2">NRRL 45417</strain>
    </source>
</reference>